<evidence type="ECO:0000256" key="7">
    <source>
        <dbReference type="ARBA" id="ARBA00044926"/>
    </source>
</evidence>
<name>A0A1S6QIA9_9LACO</name>
<gene>
    <name evidence="13" type="ORF">PL11_005130</name>
</gene>
<evidence type="ECO:0000256" key="6">
    <source>
        <dbReference type="ARBA" id="ARBA00023277"/>
    </source>
</evidence>
<dbReference type="NCBIfam" id="TIGR01990">
    <property type="entry name" value="bPGM"/>
    <property type="match status" value="1"/>
</dbReference>
<feature type="binding site" evidence="10">
    <location>
        <position position="29"/>
    </location>
    <ligand>
        <name>substrate</name>
    </ligand>
</feature>
<evidence type="ECO:0000256" key="11">
    <source>
        <dbReference type="PIRSR" id="PIRSR610972-3"/>
    </source>
</evidence>
<evidence type="ECO:0000256" key="3">
    <source>
        <dbReference type="ARBA" id="ARBA00022723"/>
    </source>
</evidence>
<dbReference type="Gene3D" id="3.40.50.1000">
    <property type="entry name" value="HAD superfamily/HAD-like"/>
    <property type="match status" value="1"/>
</dbReference>
<dbReference type="InterPro" id="IPR006439">
    <property type="entry name" value="HAD-SF_hydro_IA"/>
</dbReference>
<organism evidence="13 14">
    <name type="scientific">Lentilactobacillus curieae</name>
    <dbReference type="NCBI Taxonomy" id="1138822"/>
    <lineage>
        <taxon>Bacteria</taxon>
        <taxon>Bacillati</taxon>
        <taxon>Bacillota</taxon>
        <taxon>Bacilli</taxon>
        <taxon>Lactobacillales</taxon>
        <taxon>Lactobacillaceae</taxon>
        <taxon>Lentilactobacillus</taxon>
    </lineage>
</organism>
<dbReference type="InterPro" id="IPR023198">
    <property type="entry name" value="PGP-like_dom2"/>
</dbReference>
<dbReference type="InterPro" id="IPR036412">
    <property type="entry name" value="HAD-like_sf"/>
</dbReference>
<dbReference type="EC" id="5.4.2.6" evidence="8"/>
<feature type="binding site" evidence="10">
    <location>
        <begin position="120"/>
        <end position="124"/>
    </location>
    <ligand>
        <name>substrate</name>
    </ligand>
</feature>
<dbReference type="NCBIfam" id="TIGR02009">
    <property type="entry name" value="PGMB-YQAB-SF"/>
    <property type="match status" value="1"/>
</dbReference>
<evidence type="ECO:0000256" key="5">
    <source>
        <dbReference type="ARBA" id="ARBA00023235"/>
    </source>
</evidence>
<dbReference type="Proteomes" id="UP000030361">
    <property type="component" value="Chromosome"/>
</dbReference>
<dbReference type="GO" id="GO:0000287">
    <property type="term" value="F:magnesium ion binding"/>
    <property type="evidence" value="ECO:0007669"/>
    <property type="project" value="InterPro"/>
</dbReference>
<feature type="binding site" evidence="11">
    <location>
        <position position="176"/>
    </location>
    <ligand>
        <name>Mg(2+)</name>
        <dbReference type="ChEBI" id="CHEBI:18420"/>
    </ligand>
</feature>
<dbReference type="PANTHER" id="PTHR46193">
    <property type="entry name" value="6-PHOSPHOGLUCONATE PHOSPHATASE"/>
    <property type="match status" value="1"/>
</dbReference>
<dbReference type="Pfam" id="PF00702">
    <property type="entry name" value="Hydrolase"/>
    <property type="match status" value="1"/>
</dbReference>
<feature type="site" description="Important for catalytic activity and assists the phosphoryl transfer reaction to Asp8 by balancing charge and orienting the reacting groups" evidence="12">
    <location>
        <position position="120"/>
    </location>
</feature>
<keyword evidence="6" id="KW-0119">Carbohydrate metabolism</keyword>
<keyword evidence="3 11" id="KW-0479">Metal-binding</keyword>
<evidence type="ECO:0000313" key="14">
    <source>
        <dbReference type="Proteomes" id="UP000030361"/>
    </source>
</evidence>
<feature type="binding site" evidence="10">
    <location>
        <position position="151"/>
    </location>
    <ligand>
        <name>substrate</name>
    </ligand>
</feature>
<evidence type="ECO:0000256" key="1">
    <source>
        <dbReference type="ARBA" id="ARBA00006171"/>
    </source>
</evidence>
<dbReference type="KEGG" id="lcu:PL11_005130"/>
<dbReference type="OrthoDB" id="9797743at2"/>
<dbReference type="CDD" id="cd02598">
    <property type="entry name" value="HAD_BPGM"/>
    <property type="match status" value="1"/>
</dbReference>
<feature type="binding site" evidence="10">
    <location>
        <position position="82"/>
    </location>
    <ligand>
        <name>substrate</name>
    </ligand>
</feature>
<sequence length="223" mass="24806">MQDFGDIKGWCFDLHGVITDSWIYHAMAWQETAEILGVTWTDDIQEQLKGRDRMDSLEYILQVGGIQDQYTLSEKQAIAARKNKRYLKYLQKMNPSDVLPGINELLADLQADGYQMIIASASQNAPLEIEKLGLTKYFTKVVDVTQLAHNKPAPDVFLKAAEMLELDVSECVGIDDGLVGVQSINAANMVSIGVGDQQILHEADIVFPSTTDLTIANVRQAFK</sequence>
<dbReference type="Gene3D" id="1.10.150.240">
    <property type="entry name" value="Putative phosphatase, domain 2"/>
    <property type="match status" value="1"/>
</dbReference>
<dbReference type="InterPro" id="IPR010972">
    <property type="entry name" value="Beta-PGM"/>
</dbReference>
<evidence type="ECO:0000256" key="8">
    <source>
        <dbReference type="ARBA" id="ARBA00044968"/>
    </source>
</evidence>
<evidence type="ECO:0000256" key="10">
    <source>
        <dbReference type="PIRSR" id="PIRSR610972-2"/>
    </source>
</evidence>
<evidence type="ECO:0000313" key="13">
    <source>
        <dbReference type="EMBL" id="AQW21355.1"/>
    </source>
</evidence>
<comment type="catalytic activity">
    <reaction evidence="7">
        <text>beta-D-glucose 1-phosphate = beta-D-glucose 6-phosphate</text>
        <dbReference type="Rhea" id="RHEA:20113"/>
        <dbReference type="ChEBI" id="CHEBI:57684"/>
        <dbReference type="ChEBI" id="CHEBI:58247"/>
        <dbReference type="EC" id="5.4.2.6"/>
    </reaction>
</comment>
<dbReference type="EMBL" id="CP018906">
    <property type="protein sequence ID" value="AQW21355.1"/>
    <property type="molecule type" value="Genomic_DNA"/>
</dbReference>
<dbReference type="RefSeq" id="WP_035167805.1">
    <property type="nucleotide sequence ID" value="NZ_CP018906.1"/>
</dbReference>
<feature type="site" description="Important for catalytic activity and assists the phosphoryl transfer reaction to Asp8 by balancing charge and orienting the reacting groups" evidence="12">
    <location>
        <position position="151"/>
    </location>
</feature>
<evidence type="ECO:0000256" key="12">
    <source>
        <dbReference type="PIRSR" id="PIRSR610972-4"/>
    </source>
</evidence>
<feature type="binding site" evidence="10">
    <location>
        <begin position="48"/>
        <end position="53"/>
    </location>
    <ligand>
        <name>substrate</name>
    </ligand>
</feature>
<evidence type="ECO:0000256" key="2">
    <source>
        <dbReference type="ARBA" id="ARBA00022553"/>
    </source>
</evidence>
<dbReference type="NCBIfam" id="TIGR01509">
    <property type="entry name" value="HAD-SF-IA-v3"/>
    <property type="match status" value="1"/>
</dbReference>
<evidence type="ECO:0000256" key="4">
    <source>
        <dbReference type="ARBA" id="ARBA00022842"/>
    </source>
</evidence>
<dbReference type="GO" id="GO:0005975">
    <property type="term" value="P:carbohydrate metabolic process"/>
    <property type="evidence" value="ECO:0007669"/>
    <property type="project" value="InterPro"/>
</dbReference>
<dbReference type="SFLD" id="SFLDG01135">
    <property type="entry name" value="C1.5.6:_HAD__Beta-PGM__Phospha"/>
    <property type="match status" value="1"/>
</dbReference>
<keyword evidence="14" id="KW-1185">Reference proteome</keyword>
<dbReference type="PANTHER" id="PTHR46193:SF18">
    <property type="entry name" value="HEXITOL PHOSPHATASE B"/>
    <property type="match status" value="1"/>
</dbReference>
<dbReference type="SFLD" id="SFLDG01129">
    <property type="entry name" value="C1.5:_HAD__Beta-PGM__Phosphata"/>
    <property type="match status" value="1"/>
</dbReference>
<evidence type="ECO:0000256" key="9">
    <source>
        <dbReference type="ARBA" id="ARBA00044991"/>
    </source>
</evidence>
<dbReference type="AlphaFoldDB" id="A0A1S6QIA9"/>
<dbReference type="InterPro" id="IPR010976">
    <property type="entry name" value="B-phosphoglucomutase_hydrolase"/>
</dbReference>
<dbReference type="SUPFAM" id="SSF56784">
    <property type="entry name" value="HAD-like"/>
    <property type="match status" value="1"/>
</dbReference>
<protein>
    <recommendedName>
        <fullName evidence="9">Beta-phosphoglucomutase</fullName>
        <ecNumber evidence="8">5.4.2.6</ecNumber>
    </recommendedName>
</protein>
<dbReference type="SFLD" id="SFLDS00003">
    <property type="entry name" value="Haloacid_Dehalogenase"/>
    <property type="match status" value="1"/>
</dbReference>
<keyword evidence="4 11" id="KW-0460">Magnesium</keyword>
<comment type="cofactor">
    <cofactor evidence="11">
        <name>Mg(2+)</name>
        <dbReference type="ChEBI" id="CHEBI:18420"/>
    </cofactor>
    <text evidence="11">Binds 2 magnesium ions per subunit.</text>
</comment>
<dbReference type="InterPro" id="IPR023214">
    <property type="entry name" value="HAD_sf"/>
</dbReference>
<keyword evidence="2" id="KW-0597">Phosphoprotein</keyword>
<feature type="binding site" evidence="10">
    <location>
        <position position="56"/>
    </location>
    <ligand>
        <name>substrate</name>
    </ligand>
</feature>
<keyword evidence="5" id="KW-0413">Isomerase</keyword>
<dbReference type="GO" id="GO:0008801">
    <property type="term" value="F:beta-phosphoglucomutase activity"/>
    <property type="evidence" value="ECO:0007669"/>
    <property type="project" value="UniProtKB-EC"/>
</dbReference>
<dbReference type="eggNOG" id="COG0637">
    <property type="taxonomic scope" value="Bacteria"/>
</dbReference>
<dbReference type="InterPro" id="IPR051600">
    <property type="entry name" value="Beta-PGM-like"/>
</dbReference>
<accession>A0A1S6QIA9</accession>
<comment type="similarity">
    <text evidence="1">Belongs to the HAD-like hydrolase superfamily. CbbY/CbbZ/Gph/YieH family.</text>
</comment>
<proteinExistence type="inferred from homology"/>
<reference evidence="13 14" key="1">
    <citation type="journal article" date="2015" name="Genome Announc.">
        <title>Genome Sequence of Lactobacillus curieae CCTCC M 2011381T, a Novel Producer of Gamma-aminobutyric Acid.</title>
        <authorList>
            <person name="Wang Y."/>
            <person name="Wang Y."/>
            <person name="Lang C."/>
            <person name="Wei D."/>
            <person name="Xu P."/>
            <person name="Xie J."/>
        </authorList>
    </citation>
    <scope>NUCLEOTIDE SEQUENCE [LARGE SCALE GENOMIC DNA]</scope>
    <source>
        <strain evidence="13 14">CCTCC M 2011381</strain>
    </source>
</reference>
<feature type="binding site" evidence="11">
    <location>
        <position position="13"/>
    </location>
    <ligand>
        <name>Mg(2+)</name>
        <dbReference type="ChEBI" id="CHEBI:18420"/>
    </ligand>
</feature>